<dbReference type="Pfam" id="PF13361">
    <property type="entry name" value="UvrD_C"/>
    <property type="match status" value="1"/>
</dbReference>
<dbReference type="InterPro" id="IPR000212">
    <property type="entry name" value="DNA_helicase_UvrD/REP"/>
</dbReference>
<dbReference type="EMBL" id="VTXP01000015">
    <property type="protein sequence ID" value="NOJ25205.1"/>
    <property type="molecule type" value="Genomic_DNA"/>
</dbReference>
<dbReference type="Proteomes" id="UP000576645">
    <property type="component" value="Unassembled WGS sequence"/>
</dbReference>
<evidence type="ECO:0000256" key="9">
    <source>
        <dbReference type="SAM" id="MobiDB-lite"/>
    </source>
</evidence>
<accession>A0AAP6ZND1</accession>
<keyword evidence="2" id="KW-0378">Hydrolase</keyword>
<dbReference type="GO" id="GO:0043138">
    <property type="term" value="F:3'-5' DNA helicase activity"/>
    <property type="evidence" value="ECO:0007669"/>
    <property type="project" value="UniProtKB-EC"/>
</dbReference>
<gene>
    <name evidence="13" type="ORF">F0238_21000</name>
</gene>
<evidence type="ECO:0000256" key="5">
    <source>
        <dbReference type="ARBA" id="ARBA00023235"/>
    </source>
</evidence>
<dbReference type="InterPro" id="IPR014016">
    <property type="entry name" value="UvrD-like_ATP-bd"/>
</dbReference>
<feature type="region of interest" description="Disordered" evidence="9">
    <location>
        <begin position="530"/>
        <end position="595"/>
    </location>
</feature>
<name>A0AAP6ZND1_9VIBR</name>
<dbReference type="PANTHER" id="PTHR11070:SF30">
    <property type="entry name" value="F-BOX DNA HELICASE 1"/>
    <property type="match status" value="1"/>
</dbReference>
<evidence type="ECO:0000259" key="10">
    <source>
        <dbReference type="Pfam" id="PF00580"/>
    </source>
</evidence>
<comment type="caution">
    <text evidence="13">The sequence shown here is derived from an EMBL/GenBank/DDBJ whole genome shotgun (WGS) entry which is preliminary data.</text>
</comment>
<feature type="domain" description="Helicase HerA central" evidence="11">
    <location>
        <begin position="634"/>
        <end position="847"/>
    </location>
</feature>
<sequence length="991" mass="112289">MELMVRTIGEHNLTDEMNNFIDAVEAGEDIKGRAYAGAGKSTLLRCVEKYHADKHGVYICYNKALEKEARTLFTGNNVHIFTFHSYALSTFSVEVKKGFLRKVNLKPNFKMVHEYAQFNPDNDLIDILEMKKNWRILVDICDCFIQTASLKLSEIHLTEKAKGLITKKINNKTLKANQKQDAINYLVNHSNLLLKGMFDTRKENNCFCTHDGYVKLWQLSKPVINYDYIMFDETQDAPPVIINIIFSQKCQKLFTGDEFQNIYQFKGGINAMSLLPVESFPLSNSFRYGQEVADLATLILKHKNSDVKITGKGPDTKIIKGSEYDGSEDMLYVSHTNIHLLDVLIDCHKARVPVSFIAENKVKVALMKTHTLLNITENGEGVGYFKKYDSIDKFIQSQKDLESKTIIEWFTDERDKFNDLVAALEWCENIDPDKAHIKLTTAHGSKGLEHDVVMLADDYSAVIAAFGDGKPLPEDELHLIYVAITRPKKKLILPDRLHDALFKNLAFTLQKQKPNKCMLDNLIPESYTNKKKKGRFTKTKTEVKPKQQNASKATPEPNKVSVEPSKKKMPGESADEKKEQKPQKAAPSLVSNKKSPVKTGEISIVVGHHEIEVPSGKDEPNKLVREDLLWCPTDTNLYLNPNLAVAGTMGTGKTQTVKSIVTQLCRQKHLNTNSESLGILIFDYKSDYVDNDFVQATGAKVLEPNNLPINPFALHSDQRLALMNTAKVFISTLSKVFRLGVKQEQTLKNCIIQAYEDKNIDNHDTSTYSNTPPTMRDVVAAYNRQAKVPSDSLTSALSDLYDFEIFESNGRKCKTLYDLLDDNVVVVTLGGIDPNLQSLIVAVLLDQFYTQMHLADKPDPKGHYRALKKLILVDEADNFMSQDFPSLRKILKEGREFGVGCLLSTQGLDHFQTNDNSYSDYMTAWICHRLNNPKNKDVEQLLNTKTKPELESNMNTVRELEKHHSLFVDGKKHVTHQHSTMFWKLMQDGEA</sequence>
<evidence type="ECO:0000313" key="14">
    <source>
        <dbReference type="Proteomes" id="UP000576645"/>
    </source>
</evidence>
<dbReference type="InterPro" id="IPR027417">
    <property type="entry name" value="P-loop_NTPase"/>
</dbReference>
<feature type="domain" description="UvrD-like helicase C-terminal" evidence="12">
    <location>
        <begin position="384"/>
        <end position="493"/>
    </location>
</feature>
<keyword evidence="5" id="KW-0413">Isomerase</keyword>
<dbReference type="EC" id="5.6.2.4" evidence="7"/>
<keyword evidence="3" id="KW-0347">Helicase</keyword>
<evidence type="ECO:0000256" key="1">
    <source>
        <dbReference type="ARBA" id="ARBA00022741"/>
    </source>
</evidence>
<feature type="domain" description="UvrD-like helicase ATP-binding" evidence="10">
    <location>
        <begin position="75"/>
        <end position="268"/>
    </location>
</feature>
<evidence type="ECO:0000256" key="3">
    <source>
        <dbReference type="ARBA" id="ARBA00022806"/>
    </source>
</evidence>
<keyword evidence="1" id="KW-0547">Nucleotide-binding</keyword>
<comment type="catalytic activity">
    <reaction evidence="8">
        <text>ATP + H2O = ADP + phosphate + H(+)</text>
        <dbReference type="Rhea" id="RHEA:13065"/>
        <dbReference type="ChEBI" id="CHEBI:15377"/>
        <dbReference type="ChEBI" id="CHEBI:15378"/>
        <dbReference type="ChEBI" id="CHEBI:30616"/>
        <dbReference type="ChEBI" id="CHEBI:43474"/>
        <dbReference type="ChEBI" id="CHEBI:456216"/>
        <dbReference type="EC" id="5.6.2.4"/>
    </reaction>
</comment>
<dbReference type="Gene3D" id="3.40.50.300">
    <property type="entry name" value="P-loop containing nucleotide triphosphate hydrolases"/>
    <property type="match status" value="4"/>
</dbReference>
<dbReference type="GO" id="GO:0003677">
    <property type="term" value="F:DNA binding"/>
    <property type="evidence" value="ECO:0007669"/>
    <property type="project" value="InterPro"/>
</dbReference>
<dbReference type="GO" id="GO:0031297">
    <property type="term" value="P:replication fork processing"/>
    <property type="evidence" value="ECO:0007669"/>
    <property type="project" value="TreeGrafter"/>
</dbReference>
<evidence type="ECO:0000256" key="6">
    <source>
        <dbReference type="ARBA" id="ARBA00034617"/>
    </source>
</evidence>
<dbReference type="SUPFAM" id="SSF52540">
    <property type="entry name" value="P-loop containing nucleoside triphosphate hydrolases"/>
    <property type="match status" value="2"/>
</dbReference>
<dbReference type="GO" id="GO:0016787">
    <property type="term" value="F:hydrolase activity"/>
    <property type="evidence" value="ECO:0007669"/>
    <property type="project" value="UniProtKB-KW"/>
</dbReference>
<dbReference type="AlphaFoldDB" id="A0AAP6ZND1"/>
<evidence type="ECO:0000256" key="7">
    <source>
        <dbReference type="ARBA" id="ARBA00034808"/>
    </source>
</evidence>
<reference evidence="13 14" key="1">
    <citation type="submission" date="2019-09" db="EMBL/GenBank/DDBJ databases">
        <title>Draft genome sequencing and comparative genomics of hatchery-associated Vibrios.</title>
        <authorList>
            <person name="Kehlet-Delgado H."/>
            <person name="Mueller R.S."/>
        </authorList>
    </citation>
    <scope>NUCLEOTIDE SEQUENCE [LARGE SCALE GENOMIC DNA]</scope>
    <source>
        <strain evidence="13 14">09-121-3</strain>
    </source>
</reference>
<organism evidence="13 14">
    <name type="scientific">Vibrio coralliilyticus</name>
    <dbReference type="NCBI Taxonomy" id="190893"/>
    <lineage>
        <taxon>Bacteria</taxon>
        <taxon>Pseudomonadati</taxon>
        <taxon>Pseudomonadota</taxon>
        <taxon>Gammaproteobacteria</taxon>
        <taxon>Vibrionales</taxon>
        <taxon>Vibrionaceae</taxon>
        <taxon>Vibrio</taxon>
    </lineage>
</organism>
<evidence type="ECO:0000259" key="11">
    <source>
        <dbReference type="Pfam" id="PF01935"/>
    </source>
</evidence>
<dbReference type="InterPro" id="IPR002789">
    <property type="entry name" value="HerA_central"/>
</dbReference>
<evidence type="ECO:0000313" key="13">
    <source>
        <dbReference type="EMBL" id="NOJ25205.1"/>
    </source>
</evidence>
<dbReference type="InterPro" id="IPR014017">
    <property type="entry name" value="DNA_helicase_UvrD-like_C"/>
</dbReference>
<dbReference type="Pfam" id="PF00580">
    <property type="entry name" value="UvrD-helicase"/>
    <property type="match status" value="1"/>
</dbReference>
<dbReference type="GO" id="GO:0000724">
    <property type="term" value="P:double-strand break repair via homologous recombination"/>
    <property type="evidence" value="ECO:0007669"/>
    <property type="project" value="TreeGrafter"/>
</dbReference>
<proteinExistence type="predicted"/>
<dbReference type="PANTHER" id="PTHR11070">
    <property type="entry name" value="UVRD / RECB / PCRA DNA HELICASE FAMILY MEMBER"/>
    <property type="match status" value="1"/>
</dbReference>
<dbReference type="Pfam" id="PF01935">
    <property type="entry name" value="DUF87"/>
    <property type="match status" value="1"/>
</dbReference>
<evidence type="ECO:0000256" key="2">
    <source>
        <dbReference type="ARBA" id="ARBA00022801"/>
    </source>
</evidence>
<evidence type="ECO:0000259" key="12">
    <source>
        <dbReference type="Pfam" id="PF13361"/>
    </source>
</evidence>
<dbReference type="GO" id="GO:0005524">
    <property type="term" value="F:ATP binding"/>
    <property type="evidence" value="ECO:0007669"/>
    <property type="project" value="UniProtKB-KW"/>
</dbReference>
<protein>
    <recommendedName>
        <fullName evidence="7">DNA 3'-5' helicase</fullName>
        <ecNumber evidence="7">5.6.2.4</ecNumber>
    </recommendedName>
</protein>
<evidence type="ECO:0000256" key="4">
    <source>
        <dbReference type="ARBA" id="ARBA00022840"/>
    </source>
</evidence>
<keyword evidence="4" id="KW-0067">ATP-binding</keyword>
<dbReference type="RefSeq" id="WP_171353701.1">
    <property type="nucleotide sequence ID" value="NZ_VTXP01000015.1"/>
</dbReference>
<comment type="catalytic activity">
    <reaction evidence="6">
        <text>Couples ATP hydrolysis with the unwinding of duplex DNA by translocating in the 3'-5' direction.</text>
        <dbReference type="EC" id="5.6.2.4"/>
    </reaction>
</comment>
<feature type="compositionally biased region" description="Basic and acidic residues" evidence="9">
    <location>
        <begin position="564"/>
        <end position="582"/>
    </location>
</feature>
<evidence type="ECO:0000256" key="8">
    <source>
        <dbReference type="ARBA" id="ARBA00048988"/>
    </source>
</evidence>